<dbReference type="STRING" id="1745343.A0A2J6PFY9"/>
<dbReference type="Proteomes" id="UP000235672">
    <property type="component" value="Unassembled WGS sequence"/>
</dbReference>
<protein>
    <submittedName>
        <fullName evidence="1">Uncharacterized protein</fullName>
    </submittedName>
</protein>
<reference evidence="1 2" key="1">
    <citation type="submission" date="2016-05" db="EMBL/GenBank/DDBJ databases">
        <title>A degradative enzymes factory behind the ericoid mycorrhizal symbiosis.</title>
        <authorList>
            <consortium name="DOE Joint Genome Institute"/>
            <person name="Martino E."/>
            <person name="Morin E."/>
            <person name="Grelet G."/>
            <person name="Kuo A."/>
            <person name="Kohler A."/>
            <person name="Daghino S."/>
            <person name="Barry K."/>
            <person name="Choi C."/>
            <person name="Cichocki N."/>
            <person name="Clum A."/>
            <person name="Copeland A."/>
            <person name="Hainaut M."/>
            <person name="Haridas S."/>
            <person name="Labutti K."/>
            <person name="Lindquist E."/>
            <person name="Lipzen A."/>
            <person name="Khouja H.-R."/>
            <person name="Murat C."/>
            <person name="Ohm R."/>
            <person name="Olson A."/>
            <person name="Spatafora J."/>
            <person name="Veneault-Fourrey C."/>
            <person name="Henrissat B."/>
            <person name="Grigoriev I."/>
            <person name="Martin F."/>
            <person name="Perotto S."/>
        </authorList>
    </citation>
    <scope>NUCLEOTIDE SEQUENCE [LARGE SCALE GENOMIC DNA]</scope>
    <source>
        <strain evidence="1 2">UAMH 7357</strain>
    </source>
</reference>
<proteinExistence type="predicted"/>
<dbReference type="OrthoDB" id="4485682at2759"/>
<sequence>NPKQEERDFLVIEIHLRNYKGIDNKPKFIIFLFRENPLSILYPISYILTRIICNNIILINNYISPESFFIIDLENQNIKVIKVY</sequence>
<evidence type="ECO:0000313" key="1">
    <source>
        <dbReference type="EMBL" id="PMD12947.1"/>
    </source>
</evidence>
<dbReference type="AlphaFoldDB" id="A0A2J6PFY9"/>
<feature type="non-terminal residue" evidence="1">
    <location>
        <position position="1"/>
    </location>
</feature>
<organism evidence="1 2">
    <name type="scientific">Hyaloscypha hepaticicola</name>
    <dbReference type="NCBI Taxonomy" id="2082293"/>
    <lineage>
        <taxon>Eukaryota</taxon>
        <taxon>Fungi</taxon>
        <taxon>Dikarya</taxon>
        <taxon>Ascomycota</taxon>
        <taxon>Pezizomycotina</taxon>
        <taxon>Leotiomycetes</taxon>
        <taxon>Helotiales</taxon>
        <taxon>Hyaloscyphaceae</taxon>
        <taxon>Hyaloscypha</taxon>
    </lineage>
</organism>
<accession>A0A2J6PFY9</accession>
<name>A0A2J6PFY9_9HELO</name>
<gene>
    <name evidence="1" type="ORF">NA56DRAFT_586389</name>
</gene>
<evidence type="ECO:0000313" key="2">
    <source>
        <dbReference type="Proteomes" id="UP000235672"/>
    </source>
</evidence>
<dbReference type="EMBL" id="KZ613538">
    <property type="protein sequence ID" value="PMD12947.1"/>
    <property type="molecule type" value="Genomic_DNA"/>
</dbReference>
<keyword evidence="2" id="KW-1185">Reference proteome</keyword>